<protein>
    <submittedName>
        <fullName evidence="1">Uncharacterized protein</fullName>
    </submittedName>
</protein>
<reference evidence="1 2" key="1">
    <citation type="journal article" date="2019" name="Commun. Biol.">
        <title>The bagworm genome reveals a unique fibroin gene that provides high tensile strength.</title>
        <authorList>
            <person name="Kono N."/>
            <person name="Nakamura H."/>
            <person name="Ohtoshi R."/>
            <person name="Tomita M."/>
            <person name="Numata K."/>
            <person name="Arakawa K."/>
        </authorList>
    </citation>
    <scope>NUCLEOTIDE SEQUENCE [LARGE SCALE GENOMIC DNA]</scope>
</reference>
<accession>A0A4C1VP55</accession>
<proteinExistence type="predicted"/>
<dbReference type="EMBL" id="BGZK01000381">
    <property type="protein sequence ID" value="GBP40453.1"/>
    <property type="molecule type" value="Genomic_DNA"/>
</dbReference>
<gene>
    <name evidence="1" type="ORF">EVAR_25306_1</name>
</gene>
<evidence type="ECO:0000313" key="1">
    <source>
        <dbReference type="EMBL" id="GBP40453.1"/>
    </source>
</evidence>
<dbReference type="AlphaFoldDB" id="A0A4C1VP55"/>
<sequence length="153" mass="17220">MDRLLCELLPMTLKNIFQDYRRNVPGCELGGTLALPSTGRIFSKVFKCIGIDQWSDRQKILKKNEIHRHPLDMYLRTHTPCIGNSLKSSFSWSFGLATSVRCGTLLTAVALGVAVRARAPHAPSPLKSSRQLQRRLSAHSMSSRDLNEIYVPR</sequence>
<organism evidence="1 2">
    <name type="scientific">Eumeta variegata</name>
    <name type="common">Bagworm moth</name>
    <name type="synonym">Eumeta japonica</name>
    <dbReference type="NCBI Taxonomy" id="151549"/>
    <lineage>
        <taxon>Eukaryota</taxon>
        <taxon>Metazoa</taxon>
        <taxon>Ecdysozoa</taxon>
        <taxon>Arthropoda</taxon>
        <taxon>Hexapoda</taxon>
        <taxon>Insecta</taxon>
        <taxon>Pterygota</taxon>
        <taxon>Neoptera</taxon>
        <taxon>Endopterygota</taxon>
        <taxon>Lepidoptera</taxon>
        <taxon>Glossata</taxon>
        <taxon>Ditrysia</taxon>
        <taxon>Tineoidea</taxon>
        <taxon>Psychidae</taxon>
        <taxon>Oiketicinae</taxon>
        <taxon>Eumeta</taxon>
    </lineage>
</organism>
<comment type="caution">
    <text evidence="1">The sequence shown here is derived from an EMBL/GenBank/DDBJ whole genome shotgun (WGS) entry which is preliminary data.</text>
</comment>
<dbReference type="Proteomes" id="UP000299102">
    <property type="component" value="Unassembled WGS sequence"/>
</dbReference>
<evidence type="ECO:0000313" key="2">
    <source>
        <dbReference type="Proteomes" id="UP000299102"/>
    </source>
</evidence>
<name>A0A4C1VP55_EUMVA</name>
<keyword evidence="2" id="KW-1185">Reference proteome</keyword>